<evidence type="ECO:0000259" key="8">
    <source>
        <dbReference type="PROSITE" id="PS51007"/>
    </source>
</evidence>
<keyword evidence="4" id="KW-0249">Electron transport</keyword>
<evidence type="ECO:0000313" key="9">
    <source>
        <dbReference type="EMBL" id="MBZ5752139.1"/>
    </source>
</evidence>
<name>A0ABS7UW33_9BACI</name>
<gene>
    <name evidence="9" type="ORF">K9V48_18255</name>
</gene>
<sequence length="104" mass="10646">MKLKLSALLLGTSIILGACSSGEEEEATGETTIADAETITQQSCIGCHGQNLGGGSAPPLTEVGAKYSKDEIKDIIINGQGGMPSGLLDDAKAEAVAQWLAEKK</sequence>
<organism evidence="9 10">
    <name type="scientific">Metabacillus rhizolycopersici</name>
    <dbReference type="NCBI Taxonomy" id="2875709"/>
    <lineage>
        <taxon>Bacteria</taxon>
        <taxon>Bacillati</taxon>
        <taxon>Bacillota</taxon>
        <taxon>Bacilli</taxon>
        <taxon>Bacillales</taxon>
        <taxon>Bacillaceae</taxon>
        <taxon>Metabacillus</taxon>
    </lineage>
</organism>
<protein>
    <submittedName>
        <fullName evidence="9">Cytochrome c</fullName>
    </submittedName>
</protein>
<dbReference type="InterPro" id="IPR036909">
    <property type="entry name" value="Cyt_c-like_dom_sf"/>
</dbReference>
<dbReference type="EMBL" id="JAIQUM010000047">
    <property type="protein sequence ID" value="MBZ5752139.1"/>
    <property type="molecule type" value="Genomic_DNA"/>
</dbReference>
<dbReference type="InterPro" id="IPR009056">
    <property type="entry name" value="Cyt_c-like_dom"/>
</dbReference>
<dbReference type="NCBIfam" id="NF045774">
    <property type="entry name" value="cytochro_C551"/>
    <property type="match status" value="1"/>
</dbReference>
<evidence type="ECO:0000256" key="4">
    <source>
        <dbReference type="ARBA" id="ARBA00022982"/>
    </source>
</evidence>
<accession>A0ABS7UW33</accession>
<keyword evidence="1" id="KW-0813">Transport</keyword>
<dbReference type="InterPro" id="IPR051811">
    <property type="entry name" value="Cytochrome_c550/c551-like"/>
</dbReference>
<keyword evidence="7" id="KW-0732">Signal</keyword>
<dbReference type="Pfam" id="PF13442">
    <property type="entry name" value="Cytochrome_CBB3"/>
    <property type="match status" value="1"/>
</dbReference>
<keyword evidence="5 6" id="KW-0408">Iron</keyword>
<dbReference type="PROSITE" id="PS51257">
    <property type="entry name" value="PROKAR_LIPOPROTEIN"/>
    <property type="match status" value="1"/>
</dbReference>
<dbReference type="PANTHER" id="PTHR37823:SF4">
    <property type="entry name" value="MENAQUINOL-CYTOCHROME C REDUCTASE CYTOCHROME B_C SUBUNIT"/>
    <property type="match status" value="1"/>
</dbReference>
<dbReference type="PROSITE" id="PS51007">
    <property type="entry name" value="CYTC"/>
    <property type="match status" value="1"/>
</dbReference>
<keyword evidence="3 6" id="KW-0479">Metal-binding</keyword>
<dbReference type="RefSeq" id="WP_224140603.1">
    <property type="nucleotide sequence ID" value="NZ_JAIQUM010000047.1"/>
</dbReference>
<dbReference type="Proteomes" id="UP001165287">
    <property type="component" value="Unassembled WGS sequence"/>
</dbReference>
<dbReference type="SUPFAM" id="SSF46626">
    <property type="entry name" value="Cytochrome c"/>
    <property type="match status" value="1"/>
</dbReference>
<comment type="caution">
    <text evidence="9">The sequence shown here is derived from an EMBL/GenBank/DDBJ whole genome shotgun (WGS) entry which is preliminary data.</text>
</comment>
<evidence type="ECO:0000313" key="10">
    <source>
        <dbReference type="Proteomes" id="UP001165287"/>
    </source>
</evidence>
<evidence type="ECO:0000256" key="1">
    <source>
        <dbReference type="ARBA" id="ARBA00022448"/>
    </source>
</evidence>
<evidence type="ECO:0000256" key="3">
    <source>
        <dbReference type="ARBA" id="ARBA00022723"/>
    </source>
</evidence>
<feature type="signal peptide" evidence="7">
    <location>
        <begin position="1"/>
        <end position="18"/>
    </location>
</feature>
<reference evidence="9" key="1">
    <citation type="submission" date="2024-05" db="EMBL/GenBank/DDBJ databases">
        <title>Metabacillus sp. nov., isolated from the rhizosphere soil of tomato plants.</title>
        <authorList>
            <person name="Ma R."/>
        </authorList>
    </citation>
    <scope>NUCLEOTIDE SEQUENCE</scope>
    <source>
        <strain evidence="9">DBTR6</strain>
    </source>
</reference>
<keyword evidence="2 6" id="KW-0349">Heme</keyword>
<feature type="chain" id="PRO_5045365129" evidence="7">
    <location>
        <begin position="19"/>
        <end position="104"/>
    </location>
</feature>
<proteinExistence type="predicted"/>
<dbReference type="Gene3D" id="1.10.760.10">
    <property type="entry name" value="Cytochrome c-like domain"/>
    <property type="match status" value="1"/>
</dbReference>
<dbReference type="InterPro" id="IPR054782">
    <property type="entry name" value="Cytochro_C551"/>
</dbReference>
<feature type="domain" description="Cytochrome c" evidence="8">
    <location>
        <begin position="24"/>
        <end position="104"/>
    </location>
</feature>
<evidence type="ECO:0000256" key="7">
    <source>
        <dbReference type="SAM" id="SignalP"/>
    </source>
</evidence>
<dbReference type="PANTHER" id="PTHR37823">
    <property type="entry name" value="CYTOCHROME C-553-LIKE"/>
    <property type="match status" value="1"/>
</dbReference>
<keyword evidence="10" id="KW-1185">Reference proteome</keyword>
<evidence type="ECO:0000256" key="6">
    <source>
        <dbReference type="PROSITE-ProRule" id="PRU00433"/>
    </source>
</evidence>
<evidence type="ECO:0000256" key="2">
    <source>
        <dbReference type="ARBA" id="ARBA00022617"/>
    </source>
</evidence>
<evidence type="ECO:0000256" key="5">
    <source>
        <dbReference type="ARBA" id="ARBA00023004"/>
    </source>
</evidence>